<accession>A0A3T0E8G9</accession>
<proteinExistence type="predicted"/>
<name>A0A3T0E8G9_9PROT</name>
<dbReference type="EMBL" id="CP018911">
    <property type="protein sequence ID" value="AZU03614.1"/>
    <property type="molecule type" value="Genomic_DNA"/>
</dbReference>
<reference evidence="1 2" key="1">
    <citation type="submission" date="2016-12" db="EMBL/GenBank/DDBJ databases">
        <title>The genome of dimorphic prosthecate Glycocaulis alkaliphilus 6b-8t, isolated from crude oil dictates its adaptability in petroleum environments.</title>
        <authorList>
            <person name="Wu X.-L."/>
            <person name="Geng S."/>
        </authorList>
    </citation>
    <scope>NUCLEOTIDE SEQUENCE [LARGE SCALE GENOMIC DNA]</scope>
    <source>
        <strain evidence="1 2">6B-8</strain>
    </source>
</reference>
<evidence type="ECO:0000313" key="1">
    <source>
        <dbReference type="EMBL" id="AZU03614.1"/>
    </source>
</evidence>
<dbReference type="Proteomes" id="UP000286954">
    <property type="component" value="Chromosome"/>
</dbReference>
<dbReference type="KEGG" id="gak:X907_1076"/>
<gene>
    <name evidence="1" type="ORF">X907_1076</name>
</gene>
<evidence type="ECO:0000313" key="2">
    <source>
        <dbReference type="Proteomes" id="UP000286954"/>
    </source>
</evidence>
<dbReference type="AlphaFoldDB" id="A0A3T0E8G9"/>
<keyword evidence="2" id="KW-1185">Reference proteome</keyword>
<sequence length="180" mass="19711">MSSAWATGPAAPQPDFRMVTQMHDQSSGMTIDAELRHSEGRFRMETEFQGQAAAVLIDPAADSVTILMDMNGMRMAMEVPSADSGFAVPDADDRLGDPIGSDTVAGEPCTIYRFEIEDAPGDQAEGCLTHDYVVLRVSSQDEGVVFEAREFERAAQEDSWFVVPEGYRRMSMGAMGGFRR</sequence>
<organism evidence="1 2">
    <name type="scientific">Glycocaulis alkaliphilus</name>
    <dbReference type="NCBI Taxonomy" id="1434191"/>
    <lineage>
        <taxon>Bacteria</taxon>
        <taxon>Pseudomonadati</taxon>
        <taxon>Pseudomonadota</taxon>
        <taxon>Alphaproteobacteria</taxon>
        <taxon>Maricaulales</taxon>
        <taxon>Maricaulaceae</taxon>
        <taxon>Glycocaulis</taxon>
    </lineage>
</organism>
<protein>
    <submittedName>
        <fullName evidence="1">Uncharacterized protein</fullName>
    </submittedName>
</protein>